<dbReference type="GO" id="GO:0051301">
    <property type="term" value="P:cell division"/>
    <property type="evidence" value="ECO:0007669"/>
    <property type="project" value="UniProtKB-KW"/>
</dbReference>
<dbReference type="RefSeq" id="WP_014354378.1">
    <property type="nucleotide sequence ID" value="NC_016893.1"/>
</dbReference>
<keyword evidence="10" id="KW-0131">Cell cycle</keyword>
<dbReference type="AlphaFoldDB" id="H6Q5F7"/>
<dbReference type="Gene3D" id="3.30.70.1050">
    <property type="entry name" value="Trigger factor ribosome-binding domain"/>
    <property type="match status" value="1"/>
</dbReference>
<dbReference type="InterPro" id="IPR008880">
    <property type="entry name" value="Trigger_fac_C"/>
</dbReference>
<evidence type="ECO:0000313" key="15">
    <source>
        <dbReference type="Proteomes" id="UP000009061"/>
    </source>
</evidence>
<evidence type="ECO:0000313" key="14">
    <source>
        <dbReference type="EMBL" id="AFA41440.1"/>
    </source>
</evidence>
<dbReference type="EC" id="5.2.1.8" evidence="4"/>
<comment type="similarity">
    <text evidence="3">Belongs to the FKBP-type PPIase family. Tig subfamily.</text>
</comment>
<evidence type="ECO:0000256" key="9">
    <source>
        <dbReference type="ARBA" id="ARBA00023235"/>
    </source>
</evidence>
<name>H6Q5F7_WIGGL</name>
<evidence type="ECO:0000256" key="5">
    <source>
        <dbReference type="ARBA" id="ARBA00016902"/>
    </source>
</evidence>
<keyword evidence="7" id="KW-0697">Rotamase</keyword>
<evidence type="ECO:0000259" key="13">
    <source>
        <dbReference type="Pfam" id="PF05698"/>
    </source>
</evidence>
<sequence>MKVSMQKISDIKHTVEMFISCNLIEKEVSKALDKMRKTACIDGFRKGKIPKTILKNRYEPYIRKKVLNDLINKKFLKFINEHDIQPIGKLNCVIKNFQEKNGCICRINFEIYPKINIKNISHITINKPLVSVNPEDVNFTINKLRSEHASWITSTLKIEKYDRVTINIKPIQKYKIFQEEIRLLTFIIGNNTISTELEKKIIGKKSKTYFIFSLNYKIINLEKNSYHNMILDFLINIIKVEKKILPKLDSKFFEKINLINFKSPEKMKNELCKSINMQLKYFVHIYIKYQLINQILNDNYIKIPVQLVHEEIKIFLESTYKNNLNKFSKLDFSPFLNKKLIDRLTYQIQSRIIFQKILHLNKIQINQNDLTNIMHNLLKINKIPEKNWKKYKKNKKFIQKSIDIASENAILEIIMQQANFVEEKITFKLLVKKIERS</sequence>
<keyword evidence="9" id="KW-0413">Isomerase</keyword>
<dbReference type="SUPFAM" id="SSF102735">
    <property type="entry name" value="Trigger factor ribosome-binding domain"/>
    <property type="match status" value="1"/>
</dbReference>
<feature type="domain" description="Trigger factor ribosome-binding bacterial" evidence="12">
    <location>
        <begin position="1"/>
        <end position="144"/>
    </location>
</feature>
<evidence type="ECO:0000259" key="12">
    <source>
        <dbReference type="Pfam" id="PF05697"/>
    </source>
</evidence>
<dbReference type="Gene3D" id="1.10.3120.10">
    <property type="entry name" value="Trigger factor, C-terminal domain"/>
    <property type="match status" value="1"/>
</dbReference>
<evidence type="ECO:0000256" key="7">
    <source>
        <dbReference type="ARBA" id="ARBA00023110"/>
    </source>
</evidence>
<comment type="subcellular location">
    <subcellularLocation>
        <location evidence="2">Cytoplasm</location>
    </subcellularLocation>
</comment>
<gene>
    <name evidence="14" type="ORF">WIGMOR_0627</name>
</gene>
<keyword evidence="8" id="KW-0143">Chaperone</keyword>
<dbReference type="InterPro" id="IPR005215">
    <property type="entry name" value="Trig_fac"/>
</dbReference>
<feature type="domain" description="Trigger factor C-terminal" evidence="13">
    <location>
        <begin position="265"/>
        <end position="408"/>
    </location>
</feature>
<dbReference type="NCBIfam" id="TIGR00115">
    <property type="entry name" value="tig"/>
    <property type="match status" value="1"/>
</dbReference>
<dbReference type="PIRSF" id="PIRSF003095">
    <property type="entry name" value="Trigger_factor"/>
    <property type="match status" value="1"/>
</dbReference>
<dbReference type="EMBL" id="CP003315">
    <property type="protein sequence ID" value="AFA41440.1"/>
    <property type="molecule type" value="Genomic_DNA"/>
</dbReference>
<comment type="catalytic activity">
    <reaction evidence="1">
        <text>[protein]-peptidylproline (omega=180) = [protein]-peptidylproline (omega=0)</text>
        <dbReference type="Rhea" id="RHEA:16237"/>
        <dbReference type="Rhea" id="RHEA-COMP:10747"/>
        <dbReference type="Rhea" id="RHEA-COMP:10748"/>
        <dbReference type="ChEBI" id="CHEBI:83833"/>
        <dbReference type="ChEBI" id="CHEBI:83834"/>
        <dbReference type="EC" id="5.2.1.8"/>
    </reaction>
</comment>
<dbReference type="GO" id="GO:0005737">
    <property type="term" value="C:cytoplasm"/>
    <property type="evidence" value="ECO:0007669"/>
    <property type="project" value="UniProtKB-SubCell"/>
</dbReference>
<dbReference type="Gene3D" id="3.10.50.40">
    <property type="match status" value="1"/>
</dbReference>
<dbReference type="SUPFAM" id="SSF109998">
    <property type="entry name" value="Triger factor/SurA peptide-binding domain-like"/>
    <property type="match status" value="1"/>
</dbReference>
<dbReference type="GO" id="GO:0006457">
    <property type="term" value="P:protein folding"/>
    <property type="evidence" value="ECO:0007669"/>
    <property type="project" value="InterPro"/>
</dbReference>
<evidence type="ECO:0000256" key="4">
    <source>
        <dbReference type="ARBA" id="ARBA00013194"/>
    </source>
</evidence>
<evidence type="ECO:0000256" key="2">
    <source>
        <dbReference type="ARBA" id="ARBA00004496"/>
    </source>
</evidence>
<accession>H6Q5F7</accession>
<evidence type="ECO:0000256" key="6">
    <source>
        <dbReference type="ARBA" id="ARBA00022618"/>
    </source>
</evidence>
<evidence type="ECO:0000256" key="11">
    <source>
        <dbReference type="ARBA" id="ARBA00029986"/>
    </source>
</evidence>
<dbReference type="GO" id="GO:0015031">
    <property type="term" value="P:protein transport"/>
    <property type="evidence" value="ECO:0007669"/>
    <property type="project" value="InterPro"/>
</dbReference>
<dbReference type="InterPro" id="IPR036611">
    <property type="entry name" value="Trigger_fac_ribosome-bd_sf"/>
</dbReference>
<dbReference type="STRING" id="1142511.WIGMOR_0627"/>
<evidence type="ECO:0000256" key="8">
    <source>
        <dbReference type="ARBA" id="ARBA00023186"/>
    </source>
</evidence>
<dbReference type="eggNOG" id="COG0544">
    <property type="taxonomic scope" value="Bacteria"/>
</dbReference>
<evidence type="ECO:0000256" key="1">
    <source>
        <dbReference type="ARBA" id="ARBA00000971"/>
    </source>
</evidence>
<dbReference type="InterPro" id="IPR008881">
    <property type="entry name" value="Trigger_fac_ribosome-bd_bac"/>
</dbReference>
<organism evidence="14 15">
    <name type="scientific">Wigglesworthia glossinidia endosymbiont of Glossina morsitans morsitans</name>
    <name type="common">Yale colony</name>
    <dbReference type="NCBI Taxonomy" id="1142511"/>
    <lineage>
        <taxon>Bacteria</taxon>
        <taxon>Pseudomonadati</taxon>
        <taxon>Pseudomonadota</taxon>
        <taxon>Gammaproteobacteria</taxon>
        <taxon>Enterobacterales</taxon>
        <taxon>Erwiniaceae</taxon>
        <taxon>Wigglesworthia</taxon>
    </lineage>
</organism>
<dbReference type="Pfam" id="PF05698">
    <property type="entry name" value="Trigger_C"/>
    <property type="match status" value="1"/>
</dbReference>
<dbReference type="Proteomes" id="UP000009061">
    <property type="component" value="Chromosome"/>
</dbReference>
<keyword evidence="15" id="KW-1185">Reference proteome</keyword>
<evidence type="ECO:0000256" key="10">
    <source>
        <dbReference type="ARBA" id="ARBA00023306"/>
    </source>
</evidence>
<dbReference type="KEGG" id="wgl:WIGMOR_0627"/>
<evidence type="ECO:0000256" key="3">
    <source>
        <dbReference type="ARBA" id="ARBA00005464"/>
    </source>
</evidence>
<dbReference type="OrthoDB" id="9767721at2"/>
<dbReference type="InterPro" id="IPR027304">
    <property type="entry name" value="Trigger_fact/SurA_dom_sf"/>
</dbReference>
<protein>
    <recommendedName>
        <fullName evidence="5">Trigger factor</fullName>
        <ecNumber evidence="4">5.2.1.8</ecNumber>
    </recommendedName>
    <alternativeName>
        <fullName evidence="11">PPIase</fullName>
    </alternativeName>
</protein>
<reference evidence="14 15" key="1">
    <citation type="journal article" date="2012" name="MBio">
        <title>Insight into the transmission biology and species-specific functional capabilities of tsetse (Diptera: glossinidae) obligate symbiont wigglesworthia.</title>
        <authorList>
            <person name="Rio R.V."/>
            <person name="Symula R.E."/>
            <person name="Wang J."/>
            <person name="Lohs C."/>
            <person name="Wu Y.N."/>
            <person name="Snyder A.K."/>
            <person name="Bjornson R.D."/>
            <person name="Oshima K."/>
            <person name="Biehl B.S."/>
            <person name="Perna N.T."/>
            <person name="Hattori M."/>
            <person name="Aksoy S."/>
        </authorList>
    </citation>
    <scope>NUCLEOTIDE SEQUENCE [LARGE SCALE GENOMIC DNA]</scope>
    <source>
        <strain evidence="14">WGM</strain>
    </source>
</reference>
<dbReference type="InterPro" id="IPR046357">
    <property type="entry name" value="PPIase_dom_sf"/>
</dbReference>
<dbReference type="Pfam" id="PF05697">
    <property type="entry name" value="Trigger_N"/>
    <property type="match status" value="1"/>
</dbReference>
<dbReference type="HOGENOM" id="CLU_629950_0_0_6"/>
<proteinExistence type="inferred from homology"/>
<dbReference type="GO" id="GO:0003755">
    <property type="term" value="F:peptidyl-prolyl cis-trans isomerase activity"/>
    <property type="evidence" value="ECO:0007669"/>
    <property type="project" value="UniProtKB-KW"/>
</dbReference>
<keyword evidence="6 14" id="KW-0132">Cell division</keyword>
<dbReference type="InterPro" id="IPR037041">
    <property type="entry name" value="Trigger_fac_C_sf"/>
</dbReference>